<dbReference type="Pfam" id="PF02739">
    <property type="entry name" value="5_3_exonuc_N"/>
    <property type="match status" value="1"/>
</dbReference>
<dbReference type="GO" id="GO:0003887">
    <property type="term" value="F:DNA-directed DNA polymerase activity"/>
    <property type="evidence" value="ECO:0007669"/>
    <property type="project" value="UniProtKB-UniRule"/>
</dbReference>
<dbReference type="InterPro" id="IPR043502">
    <property type="entry name" value="DNA/RNA_pol_sf"/>
</dbReference>
<keyword evidence="8" id="KW-0540">Nuclease</keyword>
<evidence type="ECO:0000259" key="18">
    <source>
        <dbReference type="SMART" id="SM00474"/>
    </source>
</evidence>
<evidence type="ECO:0000256" key="13">
    <source>
        <dbReference type="ARBA" id="ARBA00023125"/>
    </source>
</evidence>
<dbReference type="Proteomes" id="UP000238270">
    <property type="component" value="Unassembled WGS sequence"/>
</dbReference>
<dbReference type="SMART" id="SM00279">
    <property type="entry name" value="HhH2"/>
    <property type="match status" value="1"/>
</dbReference>
<sequence length="933" mass="100856">MSRLVLIDGSSYLYRAFHALPPLTNAQGEPTGALFGVVNMLRATLKERPAYVAFVVDAPGKTFRDDLYADYKANRPSMPDDLRAQVQPMCDIVHALGIDILRIDGVEADDVIGTLALQAAADGLSVTISTGDKDFAQLVRPGIELVNTMSGSRMDSDAAVIAKFGVRPDQIVDLLALMGDTVDNVPGVEKCGPKTAAKWLAEYASLDGVIANADRIKGKIGDNLRAALPRLPLNRELVTIKTDVTLASGPRALDLREPNAETLAVLYARYGFTQALRELGGAAAQAGLLTEPMPLGAAAASARTEPGRARGTGFVSGPVGAPVEVDPALSAPGQYDTILTQEQLDSWIARLRAAGQFAFDTETDSLDPLQADLIGLSVAAEPGQAAYLPFGHNFPGAPAQLDRAQALAQLAPLLTDPAVRKLGQHGKYDLHVMRRHGIALAGYSDDTLLESFVLNSGSARHDMDSLAKRYLGYDTVKYEDVCGKGAKQIPFAQISLEDATRYAAEDADITLRLHHVLGPKLAAEPGLERVYREIEMPLVEVLARIEANGVCVDAAELRRQSADLSKRMLAAQQKATELAGRTFNLDSPKQLQALLFDELKLPAVVKTPKGQPSTNEEALEAIADQHELPRVILEYRGLTKLRSTYTDKLPEMIHPQSGRVHTSYHQAGAATGRLSSSDPNLQNIPIRTEDGRRIRRAFVAPAGRKLIACDYSQIELRIMAHLSGDPGLVGAFESGADVHRATAAEVFGRTIDTVSGDERRAAKAINFGLMYGMSAFGLARQLGIGRGEAQDYIALYFSRYPGVRDFMETTRQQARDKGYVETVFGRRLYLDFINAGSQGQRAGAERAAINAPMQGTAADIIKRAMVSVDSWIADHAERALMILQVHDELVFEAETDFVDTLLSEVTRRMSAAAELHVPLVVDSGVGDNWDEAH</sequence>
<dbReference type="Gene3D" id="1.20.1060.10">
    <property type="entry name" value="Taq DNA Polymerase, Chain T, domain 4"/>
    <property type="match status" value="1"/>
</dbReference>
<evidence type="ECO:0000256" key="5">
    <source>
        <dbReference type="ARBA" id="ARBA00022679"/>
    </source>
</evidence>
<feature type="domain" description="3'-5' exonuclease" evidence="18">
    <location>
        <begin position="335"/>
        <end position="522"/>
    </location>
</feature>
<dbReference type="FunFam" id="1.10.150.20:FF:000003">
    <property type="entry name" value="DNA polymerase I"/>
    <property type="match status" value="1"/>
</dbReference>
<dbReference type="EMBL" id="MIGV01000033">
    <property type="protein sequence ID" value="PPT73935.1"/>
    <property type="molecule type" value="Genomic_DNA"/>
</dbReference>
<evidence type="ECO:0000256" key="2">
    <source>
        <dbReference type="ARBA" id="ARBA00011541"/>
    </source>
</evidence>
<evidence type="ECO:0000313" key="21">
    <source>
        <dbReference type="EMBL" id="PPT73935.1"/>
    </source>
</evidence>
<evidence type="ECO:0000256" key="14">
    <source>
        <dbReference type="ARBA" id="ARBA00023204"/>
    </source>
</evidence>
<feature type="domain" description="DNA-directed DNA polymerase family A palm" evidence="20">
    <location>
        <begin position="691"/>
        <end position="897"/>
    </location>
</feature>
<dbReference type="GO" id="GO:0006261">
    <property type="term" value="P:DNA-templated DNA replication"/>
    <property type="evidence" value="ECO:0007669"/>
    <property type="project" value="UniProtKB-UniRule"/>
</dbReference>
<dbReference type="RefSeq" id="WP_104599221.1">
    <property type="nucleotide sequence ID" value="NZ_MIGV01000033.1"/>
</dbReference>
<dbReference type="FunFam" id="3.30.420.10:FF:000026">
    <property type="entry name" value="DNA polymerase I"/>
    <property type="match status" value="1"/>
</dbReference>
<dbReference type="SUPFAM" id="SSF56672">
    <property type="entry name" value="DNA/RNA polymerases"/>
    <property type="match status" value="1"/>
</dbReference>
<dbReference type="PROSITE" id="PS00447">
    <property type="entry name" value="DNA_POLYMERASE_A"/>
    <property type="match status" value="1"/>
</dbReference>
<dbReference type="GO" id="GO:0006302">
    <property type="term" value="P:double-strand break repair"/>
    <property type="evidence" value="ECO:0007669"/>
    <property type="project" value="TreeGrafter"/>
</dbReference>
<evidence type="ECO:0000256" key="6">
    <source>
        <dbReference type="ARBA" id="ARBA00022695"/>
    </source>
</evidence>
<dbReference type="InterPro" id="IPR002421">
    <property type="entry name" value="5-3_exonuclease"/>
</dbReference>
<dbReference type="InterPro" id="IPR020046">
    <property type="entry name" value="5-3_exonucl_a-hlix_arch_N"/>
</dbReference>
<keyword evidence="13 17" id="KW-0238">DNA-binding</keyword>
<dbReference type="InterPro" id="IPR036397">
    <property type="entry name" value="RNaseH_sf"/>
</dbReference>
<dbReference type="InterPro" id="IPR020045">
    <property type="entry name" value="DNA_polI_H3TH"/>
</dbReference>
<evidence type="ECO:0000259" key="20">
    <source>
        <dbReference type="SMART" id="SM00482"/>
    </source>
</evidence>
<evidence type="ECO:0000256" key="15">
    <source>
        <dbReference type="ARBA" id="ARBA00049244"/>
    </source>
</evidence>
<dbReference type="Gene3D" id="1.10.150.20">
    <property type="entry name" value="5' to 3' exonuclease, C-terminal subdomain"/>
    <property type="match status" value="2"/>
</dbReference>
<dbReference type="InterPro" id="IPR012337">
    <property type="entry name" value="RNaseH-like_sf"/>
</dbReference>
<dbReference type="CDD" id="cd09898">
    <property type="entry name" value="H3TH_53EXO"/>
    <property type="match status" value="1"/>
</dbReference>
<evidence type="ECO:0000256" key="12">
    <source>
        <dbReference type="ARBA" id="ARBA00022932"/>
    </source>
</evidence>
<dbReference type="FunFam" id="1.10.150.20:FF:000002">
    <property type="entry name" value="DNA polymerase I"/>
    <property type="match status" value="1"/>
</dbReference>
<dbReference type="SUPFAM" id="SSF53098">
    <property type="entry name" value="Ribonuclease H-like"/>
    <property type="match status" value="1"/>
</dbReference>
<organism evidence="21 22">
    <name type="scientific">Xanthomonas arboricola pv. populi</name>
    <dbReference type="NCBI Taxonomy" id="487823"/>
    <lineage>
        <taxon>Bacteria</taxon>
        <taxon>Pseudomonadati</taxon>
        <taxon>Pseudomonadota</taxon>
        <taxon>Gammaproteobacteria</taxon>
        <taxon>Lysobacterales</taxon>
        <taxon>Lysobacteraceae</taxon>
        <taxon>Xanthomonas</taxon>
    </lineage>
</organism>
<dbReference type="Pfam" id="PF00476">
    <property type="entry name" value="DNA_pol_A"/>
    <property type="match status" value="1"/>
</dbReference>
<protein>
    <recommendedName>
        <fullName evidence="4 16">DNA polymerase I</fullName>
        <ecNumber evidence="3 16">2.7.7.7</ecNumber>
    </recommendedName>
</protein>
<dbReference type="PANTHER" id="PTHR10133">
    <property type="entry name" value="DNA POLYMERASE I"/>
    <property type="match status" value="1"/>
</dbReference>
<dbReference type="InterPro" id="IPR036279">
    <property type="entry name" value="5-3_exonuclease_C_sf"/>
</dbReference>
<evidence type="ECO:0000259" key="19">
    <source>
        <dbReference type="SMART" id="SM00475"/>
    </source>
</evidence>
<keyword evidence="12 17" id="KW-0239">DNA-directed DNA polymerase</keyword>
<dbReference type="FunFam" id="3.40.50.1010:FF:000001">
    <property type="entry name" value="DNA polymerase I"/>
    <property type="match status" value="1"/>
</dbReference>
<dbReference type="InterPro" id="IPR001098">
    <property type="entry name" value="DNA-dir_DNA_pol_A_palm_dom"/>
</dbReference>
<evidence type="ECO:0000256" key="9">
    <source>
        <dbReference type="ARBA" id="ARBA00022763"/>
    </source>
</evidence>
<name>A0A2S6Z0H2_9XANT</name>
<evidence type="ECO:0000256" key="3">
    <source>
        <dbReference type="ARBA" id="ARBA00012417"/>
    </source>
</evidence>
<evidence type="ECO:0000256" key="7">
    <source>
        <dbReference type="ARBA" id="ARBA00022705"/>
    </source>
</evidence>
<dbReference type="FunFam" id="1.20.1060.10:FF:000001">
    <property type="entry name" value="DNA polymerase I"/>
    <property type="match status" value="1"/>
</dbReference>
<dbReference type="InterPro" id="IPR018320">
    <property type="entry name" value="DNA_polymerase_1"/>
</dbReference>
<dbReference type="SUPFAM" id="SSF88723">
    <property type="entry name" value="PIN domain-like"/>
    <property type="match status" value="1"/>
</dbReference>
<keyword evidence="6 17" id="KW-0548">Nucleotidyltransferase</keyword>
<dbReference type="SUPFAM" id="SSF47807">
    <property type="entry name" value="5' to 3' exonuclease, C-terminal subdomain"/>
    <property type="match status" value="1"/>
</dbReference>
<accession>A0A2S6Z0H2</accession>
<comment type="function">
    <text evidence="17">In addition to polymerase activity, this DNA polymerase exhibits 3'-5' and 5'-3' exonuclease activity.</text>
</comment>
<dbReference type="CDD" id="cd09859">
    <property type="entry name" value="PIN_53EXO"/>
    <property type="match status" value="1"/>
</dbReference>
<dbReference type="CDD" id="cd08637">
    <property type="entry name" value="DNA_pol_A_pol_I_C"/>
    <property type="match status" value="1"/>
</dbReference>
<comment type="catalytic activity">
    <reaction evidence="15 17">
        <text>DNA(n) + a 2'-deoxyribonucleoside 5'-triphosphate = DNA(n+1) + diphosphate</text>
        <dbReference type="Rhea" id="RHEA:22508"/>
        <dbReference type="Rhea" id="RHEA-COMP:17339"/>
        <dbReference type="Rhea" id="RHEA-COMP:17340"/>
        <dbReference type="ChEBI" id="CHEBI:33019"/>
        <dbReference type="ChEBI" id="CHEBI:61560"/>
        <dbReference type="ChEBI" id="CHEBI:173112"/>
        <dbReference type="EC" id="2.7.7.7"/>
    </reaction>
</comment>
<dbReference type="PRINTS" id="PR00868">
    <property type="entry name" value="DNAPOLI"/>
</dbReference>
<dbReference type="Pfam" id="PF01612">
    <property type="entry name" value="DNA_pol_A_exo1"/>
    <property type="match status" value="1"/>
</dbReference>
<dbReference type="InterPro" id="IPR029060">
    <property type="entry name" value="PIN-like_dom_sf"/>
</dbReference>
<dbReference type="SMART" id="SM00474">
    <property type="entry name" value="35EXOc"/>
    <property type="match status" value="1"/>
</dbReference>
<evidence type="ECO:0000256" key="4">
    <source>
        <dbReference type="ARBA" id="ARBA00020311"/>
    </source>
</evidence>
<dbReference type="Pfam" id="PF01367">
    <property type="entry name" value="5_3_exonuc"/>
    <property type="match status" value="1"/>
</dbReference>
<comment type="subunit">
    <text evidence="2">Single-chain monomer with multiple functions.</text>
</comment>
<comment type="caution">
    <text evidence="21">The sequence shown here is derived from an EMBL/GenBank/DDBJ whole genome shotgun (WGS) entry which is preliminary data.</text>
</comment>
<evidence type="ECO:0000256" key="17">
    <source>
        <dbReference type="RuleBase" id="RU004460"/>
    </source>
</evidence>
<feature type="domain" description="5'-3' exonuclease" evidence="19">
    <location>
        <begin position="2"/>
        <end position="256"/>
    </location>
</feature>
<reference evidence="21 22" key="1">
    <citation type="submission" date="2016-08" db="EMBL/GenBank/DDBJ databases">
        <title>Evolution of the type three secretion system and type three effector repertoires in Xanthomonas.</title>
        <authorList>
            <person name="Merda D."/>
            <person name="Briand M."/>
            <person name="Bosis E."/>
            <person name="Rousseau C."/>
            <person name="Portier P."/>
            <person name="Jacques M.-A."/>
            <person name="Fischer-Le Saux M."/>
        </authorList>
    </citation>
    <scope>NUCLEOTIDE SEQUENCE [LARGE SCALE GENOMIC DNA]</scope>
    <source>
        <strain evidence="21 22">CFBP 3122</strain>
    </source>
</reference>
<dbReference type="SMART" id="SM00475">
    <property type="entry name" value="53EXOc"/>
    <property type="match status" value="1"/>
</dbReference>
<dbReference type="NCBIfam" id="TIGR00593">
    <property type="entry name" value="pola"/>
    <property type="match status" value="1"/>
</dbReference>
<dbReference type="Gene3D" id="3.40.50.1010">
    <property type="entry name" value="5'-nuclease"/>
    <property type="match status" value="1"/>
</dbReference>
<evidence type="ECO:0000256" key="11">
    <source>
        <dbReference type="ARBA" id="ARBA00022839"/>
    </source>
</evidence>
<keyword evidence="5 17" id="KW-0808">Transferase</keyword>
<keyword evidence="14 17" id="KW-0234">DNA repair</keyword>
<evidence type="ECO:0000256" key="1">
    <source>
        <dbReference type="ARBA" id="ARBA00007705"/>
    </source>
</evidence>
<evidence type="ECO:0000256" key="8">
    <source>
        <dbReference type="ARBA" id="ARBA00022722"/>
    </source>
</evidence>
<dbReference type="GO" id="GO:0008409">
    <property type="term" value="F:5'-3' exonuclease activity"/>
    <property type="evidence" value="ECO:0007669"/>
    <property type="project" value="UniProtKB-UniRule"/>
</dbReference>
<dbReference type="GO" id="GO:0008408">
    <property type="term" value="F:3'-5' exonuclease activity"/>
    <property type="evidence" value="ECO:0007669"/>
    <property type="project" value="UniProtKB-UniRule"/>
</dbReference>
<dbReference type="AlphaFoldDB" id="A0A2S6Z0H2"/>
<dbReference type="Gene3D" id="3.30.420.10">
    <property type="entry name" value="Ribonuclease H-like superfamily/Ribonuclease H"/>
    <property type="match status" value="1"/>
</dbReference>
<dbReference type="GO" id="GO:0003677">
    <property type="term" value="F:DNA binding"/>
    <property type="evidence" value="ECO:0007669"/>
    <property type="project" value="UniProtKB-UniRule"/>
</dbReference>
<keyword evidence="10 17" id="KW-0378">Hydrolase</keyword>
<gene>
    <name evidence="17" type="primary">polA</name>
    <name evidence="21" type="ORF">XaplCFBP3122_18450</name>
</gene>
<dbReference type="InterPro" id="IPR002298">
    <property type="entry name" value="DNA_polymerase_A"/>
</dbReference>
<dbReference type="Gene3D" id="3.30.70.370">
    <property type="match status" value="1"/>
</dbReference>
<keyword evidence="11 17" id="KW-0269">Exonuclease</keyword>
<comment type="similarity">
    <text evidence="1 17">Belongs to the DNA polymerase type-A family.</text>
</comment>
<evidence type="ECO:0000256" key="10">
    <source>
        <dbReference type="ARBA" id="ARBA00022801"/>
    </source>
</evidence>
<keyword evidence="7 17" id="KW-0235">DNA replication</keyword>
<dbReference type="SMART" id="SM00482">
    <property type="entry name" value="POLAc"/>
    <property type="match status" value="1"/>
</dbReference>
<dbReference type="EC" id="2.7.7.7" evidence="3 16"/>
<dbReference type="InterPro" id="IPR008918">
    <property type="entry name" value="HhH2"/>
</dbReference>
<dbReference type="CDD" id="cd06139">
    <property type="entry name" value="DNA_polA_I_Ecoli_like_exo"/>
    <property type="match status" value="1"/>
</dbReference>
<proteinExistence type="inferred from homology"/>
<dbReference type="NCBIfam" id="NF004397">
    <property type="entry name" value="PRK05755.1"/>
    <property type="match status" value="1"/>
</dbReference>
<evidence type="ECO:0000313" key="22">
    <source>
        <dbReference type="Proteomes" id="UP000238270"/>
    </source>
</evidence>
<dbReference type="InterPro" id="IPR019760">
    <property type="entry name" value="DNA-dir_DNA_pol_A_CS"/>
</dbReference>
<evidence type="ECO:0000256" key="16">
    <source>
        <dbReference type="NCBIfam" id="TIGR00593"/>
    </source>
</evidence>
<dbReference type="InterPro" id="IPR002562">
    <property type="entry name" value="3'-5'_exonuclease_dom"/>
</dbReference>
<keyword evidence="9 17" id="KW-0227">DNA damage</keyword>
<dbReference type="PANTHER" id="PTHR10133:SF27">
    <property type="entry name" value="DNA POLYMERASE NU"/>
    <property type="match status" value="1"/>
</dbReference>